<keyword evidence="6" id="KW-1185">Reference proteome</keyword>
<evidence type="ECO:0000256" key="2">
    <source>
        <dbReference type="SAM" id="SignalP"/>
    </source>
</evidence>
<dbReference type="Pfam" id="PF03181">
    <property type="entry name" value="BURP"/>
    <property type="match status" value="1"/>
</dbReference>
<evidence type="ECO:0000256" key="1">
    <source>
        <dbReference type="ARBA" id="ARBA00022729"/>
    </source>
</evidence>
<comment type="caution">
    <text evidence="4">The sequence shown here is derived from an EMBL/GenBank/DDBJ whole genome shotgun (WGS) entry which is preliminary data.</text>
</comment>
<name>A0AAV0YEQ3_VICFA</name>
<dbReference type="EMBL" id="CATIWC010001504">
    <property type="protein sequence ID" value="CAI8584194.1"/>
    <property type="molecule type" value="Genomic_DNA"/>
</dbReference>
<dbReference type="InterPro" id="IPR044816">
    <property type="entry name" value="BURP"/>
</dbReference>
<dbReference type="AlphaFoldDB" id="A0AAV0YEQ3"/>
<evidence type="ECO:0000259" key="3">
    <source>
        <dbReference type="PROSITE" id="PS51277"/>
    </source>
</evidence>
<sequence>MEFKNLSVLALFLLVLVGIHGSNSGEEYWKSVWPNTPIPKALSDLLLSGTDMPIKIQEENQYWTIFFEHDLYPGKTMNLGIQKHSDIQSSKSSTYLPIRKTCQTLRTHKWFEETPEKENQPFGLCIWFKKETTTENQPFGFWAWSKKETTKENQPFGFWIWAKKETIKESQPFGFWIWSKKETTKENQPFARDTQKENQHSVAYTSDEKEAHIIDNYCRTPSAIGEEKHCALSLESMMDFAISKLGKNIKVMSSSLVQNQDKYEVEEVNKIGDKVVMCHRLNFKKVVFYCHAVNASTTYMVPLTASDGTKSKALTICHHDTRGMNPNVLHEVLNVKPGTVPVCHFIGNKAIAWVPDMSESGGHPCVV</sequence>
<evidence type="ECO:0000313" key="4">
    <source>
        <dbReference type="EMBL" id="CAI8584059.1"/>
    </source>
</evidence>
<dbReference type="Proteomes" id="UP001157006">
    <property type="component" value="Unassembled WGS sequence"/>
</dbReference>
<dbReference type="EMBL" id="CATIWC010001358">
    <property type="protein sequence ID" value="CAI8584059.1"/>
    <property type="molecule type" value="Genomic_DNA"/>
</dbReference>
<evidence type="ECO:0000313" key="5">
    <source>
        <dbReference type="EMBL" id="CAI8584194.1"/>
    </source>
</evidence>
<reference evidence="4 6" key="1">
    <citation type="submission" date="2023-01" db="EMBL/GenBank/DDBJ databases">
        <authorList>
            <person name="Kreplak J."/>
        </authorList>
    </citation>
    <scope>NUCLEOTIDE SEQUENCE [LARGE SCALE GENOMIC DNA]</scope>
</reference>
<dbReference type="SMART" id="SM01045">
    <property type="entry name" value="BURP"/>
    <property type="match status" value="1"/>
</dbReference>
<accession>A0AAV0YEQ3</accession>
<evidence type="ECO:0000313" key="6">
    <source>
        <dbReference type="Proteomes" id="UP001157006"/>
    </source>
</evidence>
<dbReference type="InterPro" id="IPR004873">
    <property type="entry name" value="BURP_dom"/>
</dbReference>
<dbReference type="PANTHER" id="PTHR31236:SF35">
    <property type="entry name" value="ABUNDANT PROTEIN, PUTATIVE-RELATED"/>
    <property type="match status" value="1"/>
</dbReference>
<protein>
    <recommendedName>
        <fullName evidence="3">BURP domain-containing protein</fullName>
    </recommendedName>
</protein>
<keyword evidence="1 2" id="KW-0732">Signal</keyword>
<organism evidence="4 6">
    <name type="scientific">Vicia faba</name>
    <name type="common">Broad bean</name>
    <name type="synonym">Faba vulgaris</name>
    <dbReference type="NCBI Taxonomy" id="3906"/>
    <lineage>
        <taxon>Eukaryota</taxon>
        <taxon>Viridiplantae</taxon>
        <taxon>Streptophyta</taxon>
        <taxon>Embryophyta</taxon>
        <taxon>Tracheophyta</taxon>
        <taxon>Spermatophyta</taxon>
        <taxon>Magnoliopsida</taxon>
        <taxon>eudicotyledons</taxon>
        <taxon>Gunneridae</taxon>
        <taxon>Pentapetalae</taxon>
        <taxon>rosids</taxon>
        <taxon>fabids</taxon>
        <taxon>Fabales</taxon>
        <taxon>Fabaceae</taxon>
        <taxon>Papilionoideae</taxon>
        <taxon>50 kb inversion clade</taxon>
        <taxon>NPAAA clade</taxon>
        <taxon>Hologalegina</taxon>
        <taxon>IRL clade</taxon>
        <taxon>Fabeae</taxon>
        <taxon>Vicia</taxon>
    </lineage>
</organism>
<feature type="signal peptide" evidence="2">
    <location>
        <begin position="1"/>
        <end position="24"/>
    </location>
</feature>
<dbReference type="PROSITE" id="PS51277">
    <property type="entry name" value="BURP"/>
    <property type="match status" value="1"/>
</dbReference>
<gene>
    <name evidence="4" type="ORF">VFH_U056840</name>
    <name evidence="5" type="ORF">VFH_U062880</name>
</gene>
<proteinExistence type="predicted"/>
<dbReference type="PANTHER" id="PTHR31236">
    <property type="entry name" value="BURP DOMAIN PROTEIN USPL1-LIKE"/>
    <property type="match status" value="1"/>
</dbReference>
<feature type="chain" id="PRO_5044713968" description="BURP domain-containing protein" evidence="2">
    <location>
        <begin position="25"/>
        <end position="367"/>
    </location>
</feature>
<feature type="domain" description="BURP" evidence="3">
    <location>
        <begin position="65"/>
        <end position="356"/>
    </location>
</feature>